<gene>
    <name evidence="3" type="primary">LOC114486083</name>
</gene>
<evidence type="ECO:0000313" key="3">
    <source>
        <dbReference type="RefSeq" id="XP_054939964.1"/>
    </source>
</evidence>
<dbReference type="Proteomes" id="UP000248484">
    <property type="component" value="Chromosome 4"/>
</dbReference>
<dbReference type="GeneID" id="114486083"/>
<accession>A0A9W2WKZ7</accession>
<organism evidence="2 3">
    <name type="scientific">Physeter macrocephalus</name>
    <name type="common">Sperm whale</name>
    <name type="synonym">Physeter catodon</name>
    <dbReference type="NCBI Taxonomy" id="9755"/>
    <lineage>
        <taxon>Eukaryota</taxon>
        <taxon>Metazoa</taxon>
        <taxon>Chordata</taxon>
        <taxon>Craniata</taxon>
        <taxon>Vertebrata</taxon>
        <taxon>Euteleostomi</taxon>
        <taxon>Mammalia</taxon>
        <taxon>Eutheria</taxon>
        <taxon>Laurasiatheria</taxon>
        <taxon>Artiodactyla</taxon>
        <taxon>Whippomorpha</taxon>
        <taxon>Cetacea</taxon>
        <taxon>Odontoceti</taxon>
        <taxon>Physeteridae</taxon>
        <taxon>Physeter</taxon>
    </lineage>
</organism>
<protein>
    <submittedName>
        <fullName evidence="3">Translation initiation factor IF-2-like isoform X3</fullName>
    </submittedName>
</protein>
<reference evidence="3" key="1">
    <citation type="submission" date="2025-08" db="UniProtKB">
        <authorList>
            <consortium name="RefSeq"/>
        </authorList>
    </citation>
    <scope>IDENTIFICATION</scope>
    <source>
        <tissue evidence="3">Muscle</tissue>
    </source>
</reference>
<feature type="region of interest" description="Disordered" evidence="1">
    <location>
        <begin position="123"/>
        <end position="233"/>
    </location>
</feature>
<evidence type="ECO:0000313" key="2">
    <source>
        <dbReference type="Proteomes" id="UP000248484"/>
    </source>
</evidence>
<proteinExistence type="predicted"/>
<name>A0A9W2WKZ7_PHYMC</name>
<feature type="compositionally biased region" description="Low complexity" evidence="1">
    <location>
        <begin position="199"/>
        <end position="209"/>
    </location>
</feature>
<dbReference type="AlphaFoldDB" id="A0A9W2WKZ7"/>
<feature type="compositionally biased region" description="Basic and acidic residues" evidence="1">
    <location>
        <begin position="139"/>
        <end position="151"/>
    </location>
</feature>
<sequence>MDPWVASAFWPRRGGRILRTTFSILTSAPLVRAPSPLSWVTADLAGLPSARTLFPPQHRDLSGVQICQLTPFPETFCGSPVPQAPPACAGQRPGLCFAPGPEPGFRLQVTIWKGFIPGQGASHFGSALGPEDSGASAGPKRERGGRVERQAPRPRSGPWDGSPTSALPSPAFLTPQRPLHCCAGATAGPLPASPPSPSPLHLQPGPSLGNVTWSVGPGFGDETQTPELAHRPL</sequence>
<keyword evidence="2" id="KW-1185">Reference proteome</keyword>
<evidence type="ECO:0000256" key="1">
    <source>
        <dbReference type="SAM" id="MobiDB-lite"/>
    </source>
</evidence>
<dbReference type="RefSeq" id="XP_054939964.1">
    <property type="nucleotide sequence ID" value="XM_055083989.1"/>
</dbReference>